<dbReference type="SUPFAM" id="SSF53474">
    <property type="entry name" value="alpha/beta-Hydrolases"/>
    <property type="match status" value="1"/>
</dbReference>
<keyword evidence="3" id="KW-1185">Reference proteome</keyword>
<dbReference type="Gene3D" id="3.40.50.1820">
    <property type="entry name" value="alpha/beta hydrolase"/>
    <property type="match status" value="1"/>
</dbReference>
<dbReference type="GeneID" id="59371771"/>
<evidence type="ECO:0000313" key="2">
    <source>
        <dbReference type="EMBL" id="KAF7419343.1"/>
    </source>
</evidence>
<dbReference type="OrthoDB" id="94039at2759"/>
<dbReference type="AlphaFoldDB" id="A0A8H6ZHN3"/>
<reference evidence="2" key="1">
    <citation type="submission" date="2019-07" db="EMBL/GenBank/DDBJ databases">
        <authorList>
            <person name="Palmer J.M."/>
        </authorList>
    </citation>
    <scope>NUCLEOTIDE SEQUENCE</scope>
    <source>
        <strain evidence="2">PC9</strain>
    </source>
</reference>
<dbReference type="VEuPathDB" id="FungiDB:PC9H_001930"/>
<dbReference type="RefSeq" id="XP_036626197.1">
    <property type="nucleotide sequence ID" value="XM_036771576.1"/>
</dbReference>
<feature type="domain" description="AB hydrolase-1" evidence="1">
    <location>
        <begin position="76"/>
        <end position="329"/>
    </location>
</feature>
<sequence>MPLSDCTLHPLVSQTFHFSFVQDHQFHTTATRYVPKARSNENGAVKYNFVFSNGISLGQETALPLIKELYRLTAGSKEVYIHSVWVVERPNHGDAAKLNEEVLKHYVGKSFPGRIPGAAIRTFLASDILQPGERENLVGVAHSGGGGSMINALGPSKQHLPLCKLILVESPHIEHAAWGPLLQLYDVVKRSNSRRPTRWASTEDAMKWFKTHIPWKNFHPDVLQVIADTYFMPDPQYTGMITTKTPVEQETACFLDDGTNLNELPYLRSIMNILPTHLILGDVMDIWPKPIYKMISENIAEDRSKLASITTIVGAGHYLPVEKPRELAREILRILCNRDTAPRPSRL</sequence>
<protein>
    <recommendedName>
        <fullName evidence="1">AB hydrolase-1 domain-containing protein</fullName>
    </recommendedName>
</protein>
<accession>A0A8H6ZHN3</accession>
<organism evidence="2 3">
    <name type="scientific">Pleurotus ostreatus</name>
    <name type="common">Oyster mushroom</name>
    <name type="synonym">White-rot fungus</name>
    <dbReference type="NCBI Taxonomy" id="5322"/>
    <lineage>
        <taxon>Eukaryota</taxon>
        <taxon>Fungi</taxon>
        <taxon>Dikarya</taxon>
        <taxon>Basidiomycota</taxon>
        <taxon>Agaricomycotina</taxon>
        <taxon>Agaricomycetes</taxon>
        <taxon>Agaricomycetidae</taxon>
        <taxon>Agaricales</taxon>
        <taxon>Pleurotineae</taxon>
        <taxon>Pleurotaceae</taxon>
        <taxon>Pleurotus</taxon>
    </lineage>
</organism>
<comment type="caution">
    <text evidence="2">The sequence shown here is derived from an EMBL/GenBank/DDBJ whole genome shotgun (WGS) entry which is preliminary data.</text>
</comment>
<gene>
    <name evidence="2" type="ORF">PC9H_001930</name>
</gene>
<dbReference type="Pfam" id="PF12697">
    <property type="entry name" value="Abhydrolase_6"/>
    <property type="match status" value="1"/>
</dbReference>
<dbReference type="InterPro" id="IPR029058">
    <property type="entry name" value="AB_hydrolase_fold"/>
</dbReference>
<evidence type="ECO:0000259" key="1">
    <source>
        <dbReference type="Pfam" id="PF12697"/>
    </source>
</evidence>
<dbReference type="EMBL" id="JACETU010000010">
    <property type="protein sequence ID" value="KAF7419343.1"/>
    <property type="molecule type" value="Genomic_DNA"/>
</dbReference>
<proteinExistence type="predicted"/>
<dbReference type="Proteomes" id="UP000623687">
    <property type="component" value="Unassembled WGS sequence"/>
</dbReference>
<dbReference type="InterPro" id="IPR000073">
    <property type="entry name" value="AB_hydrolase_1"/>
</dbReference>
<name>A0A8H6ZHN3_PLEOS</name>
<evidence type="ECO:0000313" key="3">
    <source>
        <dbReference type="Proteomes" id="UP000623687"/>
    </source>
</evidence>